<dbReference type="EMBL" id="BJYU01000315">
    <property type="protein sequence ID" value="GEO19075.1"/>
    <property type="molecule type" value="Genomic_DNA"/>
</dbReference>
<accession>A0A512C4G7</accession>
<dbReference type="InterPro" id="IPR035986">
    <property type="entry name" value="PKD_dom_sf"/>
</dbReference>
<dbReference type="InterPro" id="IPR013783">
    <property type="entry name" value="Ig-like_fold"/>
</dbReference>
<gene>
    <name evidence="3" type="ORF">MAE02_67710</name>
</gene>
<feature type="chain" id="PRO_5021871493" description="PKD domain-containing protein" evidence="1">
    <location>
        <begin position="32"/>
        <end position="125"/>
    </location>
</feature>
<evidence type="ECO:0000313" key="4">
    <source>
        <dbReference type="Proteomes" id="UP000321085"/>
    </source>
</evidence>
<organism evidence="3 4">
    <name type="scientific">Microvirga aerophila</name>
    <dbReference type="NCBI Taxonomy" id="670291"/>
    <lineage>
        <taxon>Bacteria</taxon>
        <taxon>Pseudomonadati</taxon>
        <taxon>Pseudomonadota</taxon>
        <taxon>Alphaproteobacteria</taxon>
        <taxon>Hyphomicrobiales</taxon>
        <taxon>Methylobacteriaceae</taxon>
        <taxon>Microvirga</taxon>
    </lineage>
</organism>
<reference evidence="3 4" key="1">
    <citation type="submission" date="2019-07" db="EMBL/GenBank/DDBJ databases">
        <title>Whole genome shotgun sequence of Microvirga aerophila NBRC 106136.</title>
        <authorList>
            <person name="Hosoyama A."/>
            <person name="Uohara A."/>
            <person name="Ohji S."/>
            <person name="Ichikawa N."/>
        </authorList>
    </citation>
    <scope>NUCLEOTIDE SEQUENCE [LARGE SCALE GENOMIC DNA]</scope>
    <source>
        <strain evidence="3 4">NBRC 106136</strain>
    </source>
</reference>
<evidence type="ECO:0000313" key="3">
    <source>
        <dbReference type="EMBL" id="GEO19075.1"/>
    </source>
</evidence>
<comment type="caution">
    <text evidence="3">The sequence shown here is derived from an EMBL/GenBank/DDBJ whole genome shotgun (WGS) entry which is preliminary data.</text>
</comment>
<evidence type="ECO:0000259" key="2">
    <source>
        <dbReference type="PROSITE" id="PS50093"/>
    </source>
</evidence>
<dbReference type="PROSITE" id="PS50093">
    <property type="entry name" value="PKD"/>
    <property type="match status" value="1"/>
</dbReference>
<dbReference type="CDD" id="cd00146">
    <property type="entry name" value="PKD"/>
    <property type="match status" value="1"/>
</dbReference>
<dbReference type="SUPFAM" id="SSF49299">
    <property type="entry name" value="PKD domain"/>
    <property type="match status" value="1"/>
</dbReference>
<dbReference type="Gene3D" id="2.60.40.10">
    <property type="entry name" value="Immunoglobulins"/>
    <property type="match status" value="1"/>
</dbReference>
<dbReference type="Proteomes" id="UP000321085">
    <property type="component" value="Unassembled WGS sequence"/>
</dbReference>
<dbReference type="RefSeq" id="WP_147023334.1">
    <property type="nucleotide sequence ID" value="NZ_BJYU01000315.1"/>
</dbReference>
<keyword evidence="1" id="KW-0732">Signal</keyword>
<sequence>MGFGRRDFTVRSCAALLIYFTALVSSGGPVAQTQPDMQLKAIPTFGSAPLAVEFTGTGSGQFEGVMLLDFGDGHIDDSIPTIRSFERVHTYTAPGTYKVELKSGTYGGQHLTKLTTVATATIVVR</sequence>
<evidence type="ECO:0000256" key="1">
    <source>
        <dbReference type="SAM" id="SignalP"/>
    </source>
</evidence>
<proteinExistence type="predicted"/>
<keyword evidence="4" id="KW-1185">Reference proteome</keyword>
<feature type="signal peptide" evidence="1">
    <location>
        <begin position="1"/>
        <end position="31"/>
    </location>
</feature>
<dbReference type="InterPro" id="IPR000601">
    <property type="entry name" value="PKD_dom"/>
</dbReference>
<protein>
    <recommendedName>
        <fullName evidence="2">PKD domain-containing protein</fullName>
    </recommendedName>
</protein>
<dbReference type="AlphaFoldDB" id="A0A512C4G7"/>
<name>A0A512C4G7_9HYPH</name>
<feature type="domain" description="PKD" evidence="2">
    <location>
        <begin position="35"/>
        <end position="117"/>
    </location>
</feature>